<evidence type="ECO:0000256" key="2">
    <source>
        <dbReference type="ARBA" id="ARBA00005208"/>
    </source>
</evidence>
<comment type="similarity">
    <text evidence="4">In the N-terminal section; belongs to the N-acetylglucosamine-1-phosphate uridyltransferase family.</text>
</comment>
<dbReference type="PANTHER" id="PTHR43584:SF8">
    <property type="entry name" value="N-ACETYLMURAMATE ALPHA-1-PHOSPHATE URIDYLYLTRANSFERASE"/>
    <property type="match status" value="1"/>
</dbReference>
<dbReference type="PROSITE" id="PS00101">
    <property type="entry name" value="HEXAPEP_TRANSFERASES"/>
    <property type="match status" value="1"/>
</dbReference>
<evidence type="ECO:0000256" key="5">
    <source>
        <dbReference type="ARBA" id="ARBA00022679"/>
    </source>
</evidence>
<evidence type="ECO:0000256" key="3">
    <source>
        <dbReference type="ARBA" id="ARBA00007707"/>
    </source>
</evidence>
<dbReference type="InterPro" id="IPR029044">
    <property type="entry name" value="Nucleotide-diphossugar_trans"/>
</dbReference>
<dbReference type="InterPro" id="IPR001451">
    <property type="entry name" value="Hexapep"/>
</dbReference>
<comment type="similarity">
    <text evidence="3">In the C-terminal section; belongs to the transferase hexapeptide repeat family.</text>
</comment>
<proteinExistence type="inferred from homology"/>
<dbReference type="Pfam" id="PF00132">
    <property type="entry name" value="Hexapep"/>
    <property type="match status" value="1"/>
</dbReference>
<evidence type="ECO:0000256" key="11">
    <source>
        <dbReference type="ARBA" id="ARBA00048493"/>
    </source>
</evidence>
<dbReference type="Pfam" id="PF00483">
    <property type="entry name" value="NTP_transferase"/>
    <property type="match status" value="1"/>
</dbReference>
<evidence type="ECO:0000256" key="9">
    <source>
        <dbReference type="ARBA" id="ARBA00023315"/>
    </source>
</evidence>
<evidence type="ECO:0000256" key="4">
    <source>
        <dbReference type="ARBA" id="ARBA00007947"/>
    </source>
</evidence>
<dbReference type="AlphaFoldDB" id="A0A1F6BCN5"/>
<dbReference type="Proteomes" id="UP000176186">
    <property type="component" value="Unassembled WGS sequence"/>
</dbReference>
<evidence type="ECO:0000256" key="10">
    <source>
        <dbReference type="ARBA" id="ARBA00048247"/>
    </source>
</evidence>
<dbReference type="Gene3D" id="3.90.550.10">
    <property type="entry name" value="Spore Coat Polysaccharide Biosynthesis Protein SpsA, Chain A"/>
    <property type="match status" value="1"/>
</dbReference>
<sequence length="425" mass="45849">MKKNLTLVVLAAGIGKRFWPLSANKTLFPFFGKPLFRFPGQIPGQITNIVIVSDLENADRFRETETPVAKKVVIQPEAAGMADAVLCAKNELSGGSAIILIADDVAQTGLLEQLVAKAASTNASGVLIGWKTPAYFPGGYLRLAGNRVMSIEEKPGAGNEPSPFVNIFAQYIEDADLLLAQLSRTRSAADDVYEKALSVLMKTHEFVMLPYDGRFASLKYPWHVLDVMDVLLGELKSYKGKDVVIKDNVILEGPVYIDDGVKIFENTKITGPCYIGKNTIIGNNNIIRHSHIGAGCVTGFNTDIARSYIGDNCWFHGNYIGDSVLEGNVSMGSGARLANLRLDDGEIKGTGRNKLGAMIGTGVRIGVNASIMPGLKIGKDSFIGSGVVLAQDLPDNSFCTAKPVYEITKNKKTASGSRDKFKQKI</sequence>
<dbReference type="Gene3D" id="2.160.10.10">
    <property type="entry name" value="Hexapeptide repeat proteins"/>
    <property type="match status" value="1"/>
</dbReference>
<keyword evidence="8" id="KW-0511">Multifunctional enzyme</keyword>
<comment type="catalytic activity">
    <reaction evidence="11">
        <text>N-acetyl-alpha-D-glucosamine 1-phosphate + UTP + H(+) = UDP-N-acetyl-alpha-D-glucosamine + diphosphate</text>
        <dbReference type="Rhea" id="RHEA:13509"/>
        <dbReference type="ChEBI" id="CHEBI:15378"/>
        <dbReference type="ChEBI" id="CHEBI:33019"/>
        <dbReference type="ChEBI" id="CHEBI:46398"/>
        <dbReference type="ChEBI" id="CHEBI:57705"/>
        <dbReference type="ChEBI" id="CHEBI:57776"/>
        <dbReference type="EC" id="2.7.7.23"/>
    </reaction>
</comment>
<dbReference type="GO" id="GO:0003977">
    <property type="term" value="F:UDP-N-acetylglucosamine diphosphorylase activity"/>
    <property type="evidence" value="ECO:0007669"/>
    <property type="project" value="UniProtKB-EC"/>
</dbReference>
<evidence type="ECO:0000256" key="6">
    <source>
        <dbReference type="ARBA" id="ARBA00022695"/>
    </source>
</evidence>
<keyword evidence="9" id="KW-0012">Acyltransferase</keyword>
<dbReference type="EMBL" id="MFKE01000028">
    <property type="protein sequence ID" value="OGG34512.1"/>
    <property type="molecule type" value="Genomic_DNA"/>
</dbReference>
<comment type="catalytic activity">
    <reaction evidence="10">
        <text>alpha-D-glucosamine 1-phosphate + acetyl-CoA = N-acetyl-alpha-D-glucosamine 1-phosphate + CoA + H(+)</text>
        <dbReference type="Rhea" id="RHEA:13725"/>
        <dbReference type="ChEBI" id="CHEBI:15378"/>
        <dbReference type="ChEBI" id="CHEBI:57287"/>
        <dbReference type="ChEBI" id="CHEBI:57288"/>
        <dbReference type="ChEBI" id="CHEBI:57776"/>
        <dbReference type="ChEBI" id="CHEBI:58516"/>
        <dbReference type="EC" id="2.3.1.157"/>
    </reaction>
</comment>
<evidence type="ECO:0000256" key="1">
    <source>
        <dbReference type="ARBA" id="ARBA00005166"/>
    </source>
</evidence>
<evidence type="ECO:0000256" key="7">
    <source>
        <dbReference type="ARBA" id="ARBA00022737"/>
    </source>
</evidence>
<dbReference type="STRING" id="1798401.A2363_04935"/>
<dbReference type="PANTHER" id="PTHR43584">
    <property type="entry name" value="NUCLEOTIDYL TRANSFERASE"/>
    <property type="match status" value="1"/>
</dbReference>
<dbReference type="InterPro" id="IPR011004">
    <property type="entry name" value="Trimer_LpxA-like_sf"/>
</dbReference>
<evidence type="ECO:0000256" key="8">
    <source>
        <dbReference type="ARBA" id="ARBA00023268"/>
    </source>
</evidence>
<evidence type="ECO:0000313" key="14">
    <source>
        <dbReference type="Proteomes" id="UP000176186"/>
    </source>
</evidence>
<keyword evidence="7" id="KW-0677">Repeat</keyword>
<accession>A0A1F6BCN5</accession>
<evidence type="ECO:0000313" key="13">
    <source>
        <dbReference type="EMBL" id="OGG34512.1"/>
    </source>
</evidence>
<dbReference type="SUPFAM" id="SSF53448">
    <property type="entry name" value="Nucleotide-diphospho-sugar transferases"/>
    <property type="match status" value="1"/>
</dbReference>
<keyword evidence="5" id="KW-0808">Transferase</keyword>
<comment type="pathway">
    <text evidence="1">Nucleotide-sugar biosynthesis; UDP-N-acetyl-alpha-D-glucosamine biosynthesis; N-acetyl-alpha-D-glucosamine 1-phosphate from alpha-D-glucosamine 6-phosphate (route II): step 2/2.</text>
</comment>
<keyword evidence="6" id="KW-0548">Nucleotidyltransferase</keyword>
<comment type="caution">
    <text evidence="13">The sequence shown here is derived from an EMBL/GenBank/DDBJ whole genome shotgun (WGS) entry which is preliminary data.</text>
</comment>
<organism evidence="13 14">
    <name type="scientific">Candidatus Gottesmanbacteria bacterium RIFOXYB1_FULL_47_11</name>
    <dbReference type="NCBI Taxonomy" id="1798401"/>
    <lineage>
        <taxon>Bacteria</taxon>
        <taxon>Candidatus Gottesmaniibacteriota</taxon>
    </lineage>
</organism>
<dbReference type="InterPro" id="IPR005835">
    <property type="entry name" value="NTP_transferase_dom"/>
</dbReference>
<comment type="pathway">
    <text evidence="2">Nucleotide-sugar biosynthesis; UDP-N-acetyl-alpha-D-glucosamine biosynthesis; UDP-N-acetyl-alpha-D-glucosamine from N-acetyl-alpha-D-glucosamine 1-phosphate: step 1/1.</text>
</comment>
<dbReference type="InterPro" id="IPR018357">
    <property type="entry name" value="Hexapep_transf_CS"/>
</dbReference>
<name>A0A1F6BCN5_9BACT</name>
<dbReference type="InterPro" id="IPR050065">
    <property type="entry name" value="GlmU-like"/>
</dbReference>
<gene>
    <name evidence="13" type="ORF">A2363_04935</name>
</gene>
<dbReference type="GO" id="GO:0019134">
    <property type="term" value="F:glucosamine-1-phosphate N-acetyltransferase activity"/>
    <property type="evidence" value="ECO:0007669"/>
    <property type="project" value="UniProtKB-EC"/>
</dbReference>
<dbReference type="SUPFAM" id="SSF51161">
    <property type="entry name" value="Trimeric LpxA-like enzymes"/>
    <property type="match status" value="1"/>
</dbReference>
<protein>
    <recommendedName>
        <fullName evidence="12">Nucleotidyl transferase domain-containing protein</fullName>
    </recommendedName>
</protein>
<reference evidence="13 14" key="1">
    <citation type="journal article" date="2016" name="Nat. Commun.">
        <title>Thousands of microbial genomes shed light on interconnected biogeochemical processes in an aquifer system.</title>
        <authorList>
            <person name="Anantharaman K."/>
            <person name="Brown C.T."/>
            <person name="Hug L.A."/>
            <person name="Sharon I."/>
            <person name="Castelle C.J."/>
            <person name="Probst A.J."/>
            <person name="Thomas B.C."/>
            <person name="Singh A."/>
            <person name="Wilkins M.J."/>
            <person name="Karaoz U."/>
            <person name="Brodie E.L."/>
            <person name="Williams K.H."/>
            <person name="Hubbard S.S."/>
            <person name="Banfield J.F."/>
        </authorList>
    </citation>
    <scope>NUCLEOTIDE SEQUENCE [LARGE SCALE GENOMIC DNA]</scope>
</reference>
<feature type="domain" description="Nucleotidyl transferase" evidence="12">
    <location>
        <begin position="8"/>
        <end position="181"/>
    </location>
</feature>
<evidence type="ECO:0000259" key="12">
    <source>
        <dbReference type="Pfam" id="PF00483"/>
    </source>
</evidence>